<keyword evidence="1" id="KW-0812">Transmembrane</keyword>
<keyword evidence="3" id="KW-1185">Reference proteome</keyword>
<keyword evidence="1" id="KW-0472">Membrane</keyword>
<sequence>MEAANKKLFELLKQAVSDTFLKENHAPIAIGDWKGEEIERFQEDLFVHTRGRVSEKWFYTYFKNEAEKLPRIDMLNLLSEYAGYENWNTFRSKHGELLALEENPKRKNNKFLWLFLPVLPILIAMYFLLNSENSFRFCMIDEDRGEPITQIPLDVKILSEGQSPIYLKTDSSGCFEYSSKEKIIRFVVQSPYHKTDTIIRHIDANENANVPLATDDYALMLRYYSNGNLGELQKRKQQLNNLIADDAQIYQIFPAQSGIELYSKEEFINKLTVPTSSLKNINILDKRYRDGKIVKLKFSIE</sequence>
<dbReference type="EMBL" id="CP027062">
    <property type="protein sequence ID" value="AVI50013.1"/>
    <property type="molecule type" value="Genomic_DNA"/>
</dbReference>
<accession>A0A2S0HV16</accession>
<evidence type="ECO:0000313" key="2">
    <source>
        <dbReference type="EMBL" id="AVI50013.1"/>
    </source>
</evidence>
<dbReference type="KEGG" id="aue:C5O00_02050"/>
<protein>
    <submittedName>
        <fullName evidence="2">Uncharacterized protein</fullName>
    </submittedName>
</protein>
<proteinExistence type="predicted"/>
<reference evidence="2 3" key="1">
    <citation type="submission" date="2018-02" db="EMBL/GenBank/DDBJ databases">
        <title>Genomic analysis of the strain RR4-38 isolated from a seawater recirculating aquaculture system.</title>
        <authorList>
            <person name="Kim Y.-S."/>
            <person name="Jang Y.H."/>
            <person name="Kim K.-H."/>
        </authorList>
    </citation>
    <scope>NUCLEOTIDE SEQUENCE [LARGE SCALE GENOMIC DNA]</scope>
    <source>
        <strain evidence="2 3">RR4-38</strain>
    </source>
</reference>
<evidence type="ECO:0000313" key="3">
    <source>
        <dbReference type="Proteomes" id="UP000238442"/>
    </source>
</evidence>
<evidence type="ECO:0000256" key="1">
    <source>
        <dbReference type="SAM" id="Phobius"/>
    </source>
</evidence>
<keyword evidence="1" id="KW-1133">Transmembrane helix</keyword>
<name>A0A2S0HV16_9FLAO</name>
<gene>
    <name evidence="2" type="ORF">C5O00_02050</name>
</gene>
<dbReference type="Proteomes" id="UP000238442">
    <property type="component" value="Chromosome"/>
</dbReference>
<feature type="transmembrane region" description="Helical" evidence="1">
    <location>
        <begin position="111"/>
        <end position="129"/>
    </location>
</feature>
<dbReference type="RefSeq" id="WP_105214474.1">
    <property type="nucleotide sequence ID" value="NZ_CP027062.1"/>
</dbReference>
<organism evidence="2 3">
    <name type="scientific">Pukyongia salina</name>
    <dbReference type="NCBI Taxonomy" id="2094025"/>
    <lineage>
        <taxon>Bacteria</taxon>
        <taxon>Pseudomonadati</taxon>
        <taxon>Bacteroidota</taxon>
        <taxon>Flavobacteriia</taxon>
        <taxon>Flavobacteriales</taxon>
        <taxon>Flavobacteriaceae</taxon>
        <taxon>Pukyongia</taxon>
    </lineage>
</organism>
<dbReference type="AlphaFoldDB" id="A0A2S0HV16"/>
<dbReference type="OrthoDB" id="1272140at2"/>